<accession>A0A9R0JVU3</accession>
<proteinExistence type="predicted"/>
<dbReference type="InterPro" id="IPR050348">
    <property type="entry name" value="Protein-Tyr_Phosphatase"/>
</dbReference>
<gene>
    <name evidence="10" type="primary">LOC110788580</name>
</gene>
<dbReference type="InterPro" id="IPR029021">
    <property type="entry name" value="Prot-tyrosine_phosphatase-like"/>
</dbReference>
<dbReference type="GO" id="GO:0004725">
    <property type="term" value="F:protein tyrosine phosphatase activity"/>
    <property type="evidence" value="ECO:0007669"/>
    <property type="project" value="UniProtKB-EC"/>
</dbReference>
<dbReference type="PROSITE" id="PS50055">
    <property type="entry name" value="TYR_PHOSPHATASE_PTP"/>
    <property type="match status" value="1"/>
</dbReference>
<dbReference type="InterPro" id="IPR000242">
    <property type="entry name" value="PTP_cat"/>
</dbReference>
<protein>
    <recommendedName>
        <fullName evidence="2">protein-tyrosine-phosphatase</fullName>
        <ecNumber evidence="2">3.1.3.48</ecNumber>
    </recommendedName>
</protein>
<keyword evidence="5" id="KW-0378">Hydrolase</keyword>
<feature type="domain" description="Tyrosine specific protein phosphatases" evidence="8">
    <location>
        <begin position="223"/>
        <end position="296"/>
    </location>
</feature>
<evidence type="ECO:0000256" key="2">
    <source>
        <dbReference type="ARBA" id="ARBA00013064"/>
    </source>
</evidence>
<dbReference type="SMART" id="SM00194">
    <property type="entry name" value="PTPc"/>
    <property type="match status" value="1"/>
</dbReference>
<evidence type="ECO:0000313" key="9">
    <source>
        <dbReference type="Proteomes" id="UP000813463"/>
    </source>
</evidence>
<dbReference type="FunFam" id="3.90.190.10:FF:000045">
    <property type="entry name" value="Tyrosine-protein phosphatase non-receptor type 12"/>
    <property type="match status" value="1"/>
</dbReference>
<keyword evidence="9" id="KW-1185">Reference proteome</keyword>
<evidence type="ECO:0000256" key="4">
    <source>
        <dbReference type="ARBA" id="ARBA00022553"/>
    </source>
</evidence>
<sequence length="316" mass="36028">MASECFDFLQHPPQFSLSSEQIQYCNDALENLKKKWEHPDVMELEFKHLEARSMKESDVEERKEELCKVAISVNHEKNRYINVLPFDSNRVVLTAGDYINASFVKSPAELAPQFIATQGPSPDTFEDFWEMVLQYRCTVIVMLTRLVENEKLKCGDYFQAENGPSELGNISIVTKCIKTTSSSLVIRHLEVTKAESNEPPLSVMHIQYLEWPDHGTPTHSLPVREIFRRTFHLPPNVRPILVHCSAGIGRTGTYCTIHATIQRILAGDEFALNLDATVEAFRSQRAGMVQSLEQYKFCYKAVIEELEELVSGRNNS</sequence>
<dbReference type="GeneID" id="110788580"/>
<dbReference type="AlphaFoldDB" id="A0A9R0JVU3"/>
<dbReference type="PROSITE" id="PS00383">
    <property type="entry name" value="TYR_PHOSPHATASE_1"/>
    <property type="match status" value="1"/>
</dbReference>
<keyword evidence="4" id="KW-0597">Phosphoprotein</keyword>
<dbReference type="RefSeq" id="XP_021848919.1">
    <property type="nucleotide sequence ID" value="XM_021993227.2"/>
</dbReference>
<dbReference type="EC" id="3.1.3.48" evidence="2"/>
<evidence type="ECO:0000256" key="6">
    <source>
        <dbReference type="ARBA" id="ARBA00022912"/>
    </source>
</evidence>
<dbReference type="PANTHER" id="PTHR19134">
    <property type="entry name" value="RECEPTOR-TYPE TYROSINE-PROTEIN PHOSPHATASE"/>
    <property type="match status" value="1"/>
</dbReference>
<dbReference type="InterPro" id="IPR016130">
    <property type="entry name" value="Tyr_Pase_AS"/>
</dbReference>
<name>A0A9R0JVU3_SPIOL</name>
<organism evidence="9 10">
    <name type="scientific">Spinacia oleracea</name>
    <name type="common">Spinach</name>
    <dbReference type="NCBI Taxonomy" id="3562"/>
    <lineage>
        <taxon>Eukaryota</taxon>
        <taxon>Viridiplantae</taxon>
        <taxon>Streptophyta</taxon>
        <taxon>Embryophyta</taxon>
        <taxon>Tracheophyta</taxon>
        <taxon>Spermatophyta</taxon>
        <taxon>Magnoliopsida</taxon>
        <taxon>eudicotyledons</taxon>
        <taxon>Gunneridae</taxon>
        <taxon>Pentapetalae</taxon>
        <taxon>Caryophyllales</taxon>
        <taxon>Chenopodiaceae</taxon>
        <taxon>Chenopodioideae</taxon>
        <taxon>Anserineae</taxon>
        <taxon>Spinacia</taxon>
    </lineage>
</organism>
<dbReference type="InterPro" id="IPR003595">
    <property type="entry name" value="Tyr_Pase_cat"/>
</dbReference>
<evidence type="ECO:0000259" key="7">
    <source>
        <dbReference type="PROSITE" id="PS50055"/>
    </source>
</evidence>
<dbReference type="Pfam" id="PF00102">
    <property type="entry name" value="Y_phosphatase"/>
    <property type="match status" value="1"/>
</dbReference>
<comment type="subcellular location">
    <subcellularLocation>
        <location evidence="1">Cytoplasm</location>
    </subcellularLocation>
</comment>
<dbReference type="GO" id="GO:0005737">
    <property type="term" value="C:cytoplasm"/>
    <property type="evidence" value="ECO:0007669"/>
    <property type="project" value="UniProtKB-SubCell"/>
</dbReference>
<feature type="domain" description="Tyrosine-protein phosphatase" evidence="7">
    <location>
        <begin position="42"/>
        <end position="305"/>
    </location>
</feature>
<dbReference type="SMART" id="SM00404">
    <property type="entry name" value="PTPc_motif"/>
    <property type="match status" value="1"/>
</dbReference>
<reference evidence="10" key="2">
    <citation type="submission" date="2025-08" db="UniProtKB">
        <authorList>
            <consortium name="RefSeq"/>
        </authorList>
    </citation>
    <scope>IDENTIFICATION</scope>
    <source>
        <tissue evidence="10">Leaf</tissue>
    </source>
</reference>
<dbReference type="Proteomes" id="UP000813463">
    <property type="component" value="Chromosome 2"/>
</dbReference>
<dbReference type="PANTHER" id="PTHR19134:SF449">
    <property type="entry name" value="TYROSINE-PROTEIN PHOSPHATASE 1"/>
    <property type="match status" value="1"/>
</dbReference>
<reference evidence="9" key="1">
    <citation type="journal article" date="2021" name="Nat. Commun.">
        <title>Genomic analyses provide insights into spinach domestication and the genetic basis of agronomic traits.</title>
        <authorList>
            <person name="Cai X."/>
            <person name="Sun X."/>
            <person name="Xu C."/>
            <person name="Sun H."/>
            <person name="Wang X."/>
            <person name="Ge C."/>
            <person name="Zhang Z."/>
            <person name="Wang Q."/>
            <person name="Fei Z."/>
            <person name="Jiao C."/>
            <person name="Wang Q."/>
        </authorList>
    </citation>
    <scope>NUCLEOTIDE SEQUENCE [LARGE SCALE GENOMIC DNA]</scope>
    <source>
        <strain evidence="9">cv. Varoflay</strain>
    </source>
</reference>
<dbReference type="SUPFAM" id="SSF52799">
    <property type="entry name" value="(Phosphotyrosine protein) phosphatases II"/>
    <property type="match status" value="1"/>
</dbReference>
<keyword evidence="3" id="KW-0963">Cytoplasm</keyword>
<evidence type="ECO:0000256" key="3">
    <source>
        <dbReference type="ARBA" id="ARBA00022490"/>
    </source>
</evidence>
<evidence type="ECO:0000256" key="1">
    <source>
        <dbReference type="ARBA" id="ARBA00004496"/>
    </source>
</evidence>
<dbReference type="PROSITE" id="PS50056">
    <property type="entry name" value="TYR_PHOSPHATASE_2"/>
    <property type="match status" value="1"/>
</dbReference>
<dbReference type="OrthoDB" id="10253954at2759"/>
<keyword evidence="6" id="KW-0904">Protein phosphatase</keyword>
<evidence type="ECO:0000256" key="5">
    <source>
        <dbReference type="ARBA" id="ARBA00022801"/>
    </source>
</evidence>
<dbReference type="KEGG" id="soe:110788580"/>
<dbReference type="InterPro" id="IPR000387">
    <property type="entry name" value="Tyr_Pase_dom"/>
</dbReference>
<evidence type="ECO:0000313" key="10">
    <source>
        <dbReference type="RefSeq" id="XP_021848919.1"/>
    </source>
</evidence>
<dbReference type="PRINTS" id="PR00700">
    <property type="entry name" value="PRTYPHPHTASE"/>
</dbReference>
<dbReference type="Gene3D" id="3.90.190.10">
    <property type="entry name" value="Protein tyrosine phosphatase superfamily"/>
    <property type="match status" value="1"/>
</dbReference>
<evidence type="ECO:0000259" key="8">
    <source>
        <dbReference type="PROSITE" id="PS50056"/>
    </source>
</evidence>